<feature type="region of interest" description="Disordered" evidence="1">
    <location>
        <begin position="271"/>
        <end position="332"/>
    </location>
</feature>
<name>A0A653F1V5_9MYCO</name>
<dbReference type="EMBL" id="LR589167">
    <property type="protein sequence ID" value="VTP03618.1"/>
    <property type="molecule type" value="Genomic_DNA"/>
</dbReference>
<evidence type="ECO:0000313" key="2">
    <source>
        <dbReference type="EMBL" id="VTP03618.1"/>
    </source>
</evidence>
<sequence>MSRVEQARAEIAGVSDAKVAVARVEEADVAVAGVEQAKVAAAGVQPANTDLVVTGKPKADVVVAGVRKSEVAAAGVGEADVEVADVCEPIVAATGVSGAQVVAAQVCPAEVSGAEVSRAEVDIAQVRAANISRTVVSVAHVPAAGVAQAEVQGRGPSRNRRFARCRRRRASQTLQRLGERLQRGGDRRSPSVVSRHDRHIEGPHLFIERLDGGDRRSILSEEVRQHERHQVRTVGRHQRRLHHRRSDRLELGRHGPGLGCCLPGPGRRGAEPLHIGGGRRCHRHRRRTLPRSGRQTRGHRPERDSGRTQFVRQPAPGDRRFQHRFRPGAGEYQSRVDLRWQHGKVHRSNLSQAASRPMAAQDIRPLAPTRKRLSS</sequence>
<feature type="region of interest" description="Disordered" evidence="1">
    <location>
        <begin position="345"/>
        <end position="375"/>
    </location>
</feature>
<proteinExistence type="predicted"/>
<feature type="compositionally biased region" description="Basic residues" evidence="1">
    <location>
        <begin position="277"/>
        <end position="298"/>
    </location>
</feature>
<reference evidence="2" key="1">
    <citation type="submission" date="2019-05" db="EMBL/GenBank/DDBJ databases">
        <authorList>
            <person name="Naeem R."/>
            <person name="Antony C."/>
            <person name="Guan Q."/>
        </authorList>
    </citation>
    <scope>NUCLEOTIDE SEQUENCE</scope>
    <source>
        <strain evidence="2">2</strain>
    </source>
</reference>
<gene>
    <name evidence="2" type="ORF">BIN_B_05163</name>
</gene>
<accession>A0A653F1V5</accession>
<dbReference type="AlphaFoldDB" id="A0A653F1V5"/>
<evidence type="ECO:0000256" key="1">
    <source>
        <dbReference type="SAM" id="MobiDB-lite"/>
    </source>
</evidence>
<organism evidence="2">
    <name type="scientific">Mycobacterium riyadhense</name>
    <dbReference type="NCBI Taxonomy" id="486698"/>
    <lineage>
        <taxon>Bacteria</taxon>
        <taxon>Bacillati</taxon>
        <taxon>Actinomycetota</taxon>
        <taxon>Actinomycetes</taxon>
        <taxon>Mycobacteriales</taxon>
        <taxon>Mycobacteriaceae</taxon>
        <taxon>Mycobacterium</taxon>
    </lineage>
</organism>
<protein>
    <submittedName>
        <fullName evidence="2">Uncharacterized protein</fullName>
    </submittedName>
</protein>